<protein>
    <submittedName>
        <fullName evidence="2">Uncharacterized protein</fullName>
    </submittedName>
</protein>
<feature type="compositionally biased region" description="Basic and acidic residues" evidence="1">
    <location>
        <begin position="18"/>
        <end position="37"/>
    </location>
</feature>
<reference evidence="2" key="2">
    <citation type="journal article" date="2015" name="Data Brief">
        <title>Shoot transcriptome of the giant reed, Arundo donax.</title>
        <authorList>
            <person name="Barrero R.A."/>
            <person name="Guerrero F.D."/>
            <person name="Moolhuijzen P."/>
            <person name="Goolsby J.A."/>
            <person name="Tidwell J."/>
            <person name="Bellgard S.E."/>
            <person name="Bellgard M.I."/>
        </authorList>
    </citation>
    <scope>NUCLEOTIDE SEQUENCE</scope>
    <source>
        <tissue evidence="2">Shoot tissue taken approximately 20 cm above the soil surface</tissue>
    </source>
</reference>
<accession>A0A0A8Z8Z8</accession>
<organism evidence="2">
    <name type="scientific">Arundo donax</name>
    <name type="common">Giant reed</name>
    <name type="synonym">Donax arundinaceus</name>
    <dbReference type="NCBI Taxonomy" id="35708"/>
    <lineage>
        <taxon>Eukaryota</taxon>
        <taxon>Viridiplantae</taxon>
        <taxon>Streptophyta</taxon>
        <taxon>Embryophyta</taxon>
        <taxon>Tracheophyta</taxon>
        <taxon>Spermatophyta</taxon>
        <taxon>Magnoliopsida</taxon>
        <taxon>Liliopsida</taxon>
        <taxon>Poales</taxon>
        <taxon>Poaceae</taxon>
        <taxon>PACMAD clade</taxon>
        <taxon>Arundinoideae</taxon>
        <taxon>Arundineae</taxon>
        <taxon>Arundo</taxon>
    </lineage>
</organism>
<sequence length="54" mass="6288">MKELFTMADHYTTAADGLVDHQDDRPHKNDKRDHPESSMKGQKRKPIPNSRNIE</sequence>
<reference evidence="2" key="1">
    <citation type="submission" date="2014-09" db="EMBL/GenBank/DDBJ databases">
        <authorList>
            <person name="Magalhaes I.L.F."/>
            <person name="Oliveira U."/>
            <person name="Santos F.R."/>
            <person name="Vidigal T.H.D.A."/>
            <person name="Brescovit A.D."/>
            <person name="Santos A.J."/>
        </authorList>
    </citation>
    <scope>NUCLEOTIDE SEQUENCE</scope>
    <source>
        <tissue evidence="2">Shoot tissue taken approximately 20 cm above the soil surface</tissue>
    </source>
</reference>
<name>A0A0A8Z8Z8_ARUDO</name>
<evidence type="ECO:0000256" key="1">
    <source>
        <dbReference type="SAM" id="MobiDB-lite"/>
    </source>
</evidence>
<feature type="region of interest" description="Disordered" evidence="1">
    <location>
        <begin position="13"/>
        <end position="54"/>
    </location>
</feature>
<dbReference type="AlphaFoldDB" id="A0A0A8Z8Z8"/>
<evidence type="ECO:0000313" key="2">
    <source>
        <dbReference type="EMBL" id="JAD31352.1"/>
    </source>
</evidence>
<proteinExistence type="predicted"/>
<dbReference type="EMBL" id="GBRH01266543">
    <property type="protein sequence ID" value="JAD31352.1"/>
    <property type="molecule type" value="Transcribed_RNA"/>
</dbReference>